<evidence type="ECO:0000313" key="8">
    <source>
        <dbReference type="EMBL" id="KKB48878.1"/>
    </source>
</evidence>
<dbReference type="Pfam" id="PF25876">
    <property type="entry name" value="HH_MFP_RND"/>
    <property type="match status" value="1"/>
</dbReference>
<reference evidence="8 9" key="1">
    <citation type="submission" date="2013-04" db="EMBL/GenBank/DDBJ databases">
        <title>The Genome Sequence of Parabacteroides goldsteinii DSM 19448.</title>
        <authorList>
            <consortium name="The Broad Institute Genomics Platform"/>
            <person name="Earl A."/>
            <person name="Ward D."/>
            <person name="Feldgarden M."/>
            <person name="Gevers D."/>
            <person name="Martens E."/>
            <person name="Sakamoto M."/>
            <person name="Benno Y."/>
            <person name="Song Y."/>
            <person name="Liu C."/>
            <person name="Lee J."/>
            <person name="Bolanos M."/>
            <person name="Vaisanen M.L."/>
            <person name="Finegold S.M."/>
            <person name="Walker B."/>
            <person name="Young S."/>
            <person name="Zeng Q."/>
            <person name="Gargeya S."/>
            <person name="Fitzgerald M."/>
            <person name="Haas B."/>
            <person name="Abouelleil A."/>
            <person name="Allen A.W."/>
            <person name="Alvarado L."/>
            <person name="Arachchi H.M."/>
            <person name="Berlin A.M."/>
            <person name="Chapman S.B."/>
            <person name="Gainer-Dewar J."/>
            <person name="Goldberg J."/>
            <person name="Griggs A."/>
            <person name="Gujja S."/>
            <person name="Hansen M."/>
            <person name="Howarth C."/>
            <person name="Imamovic A."/>
            <person name="Ireland A."/>
            <person name="Larimer J."/>
            <person name="McCowan C."/>
            <person name="Murphy C."/>
            <person name="Pearson M."/>
            <person name="Poon T.W."/>
            <person name="Priest M."/>
            <person name="Roberts A."/>
            <person name="Saif S."/>
            <person name="Shea T."/>
            <person name="Sisk P."/>
            <person name="Sykes S."/>
            <person name="Wortman J."/>
            <person name="Nusbaum C."/>
            <person name="Birren B."/>
        </authorList>
    </citation>
    <scope>NUCLEOTIDE SEQUENCE [LARGE SCALE GENOMIC DNA]</scope>
    <source>
        <strain evidence="8 9">DSM 19448</strain>
    </source>
</reference>
<dbReference type="NCBIfam" id="TIGR01730">
    <property type="entry name" value="RND_mfp"/>
    <property type="match status" value="1"/>
</dbReference>
<protein>
    <submittedName>
        <fullName evidence="8">Efflux transporter, RND family, MFP subunit</fullName>
    </submittedName>
</protein>
<dbReference type="InterPro" id="IPR058624">
    <property type="entry name" value="MdtA-like_HH"/>
</dbReference>
<dbReference type="Gene3D" id="2.40.420.20">
    <property type="match status" value="1"/>
</dbReference>
<dbReference type="PANTHER" id="PTHR30469:SF20">
    <property type="entry name" value="EFFLUX RND TRANSPORTER PERIPLASMIC ADAPTOR SUBUNIT"/>
    <property type="match status" value="1"/>
</dbReference>
<sequence length="350" mass="38978">MNGKLIPVFVLTALMSCSQPPVKEQGPRPVKLEEVTSLDMVEKSFSGVVSPDQFSDLAFKMSGPLISLNVEEGQKVRTGQIVAEIDPQDFKWDYEAKKASFQTAQAQLQRAERLLAKQAISQQEYESTKAAYSNAQAAFENSQNTLEQTKLRAPFDGFIQKKYVENYQKVQMGQGIVCLINPNKLQVQFTMPETNITYFSTPYSIFVEFDNYKGTRFKAKVKEYVEASPDGSGVPVFLYIDDPEFNLNKYKVAVGFSCRVILNIESKSFNEGAVLIPLSAIVADEPNSGNKYVFVYNPQTSKVERRKITEKELVGKDGVVVTEGLKAGEQIVTAGVTRLVDGQQVKVLTD</sequence>
<dbReference type="InterPro" id="IPR058625">
    <property type="entry name" value="MdtA-like_BSH"/>
</dbReference>
<comment type="caution">
    <text evidence="8">The sequence shown here is derived from an EMBL/GenBank/DDBJ whole genome shotgun (WGS) entry which is preliminary data.</text>
</comment>
<evidence type="ECO:0000313" key="9">
    <source>
        <dbReference type="Proteomes" id="UP000033047"/>
    </source>
</evidence>
<dbReference type="InterPro" id="IPR058627">
    <property type="entry name" value="MdtA-like_C"/>
</dbReference>
<dbReference type="Proteomes" id="UP000033047">
    <property type="component" value="Unassembled WGS sequence"/>
</dbReference>
<evidence type="ECO:0000259" key="7">
    <source>
        <dbReference type="Pfam" id="PF25967"/>
    </source>
</evidence>
<evidence type="ECO:0000259" key="6">
    <source>
        <dbReference type="Pfam" id="PF25917"/>
    </source>
</evidence>
<feature type="coiled-coil region" evidence="4">
    <location>
        <begin position="94"/>
        <end position="152"/>
    </location>
</feature>
<feature type="domain" description="Multidrug resistance protein MdtA-like barrel-sandwich hybrid" evidence="6">
    <location>
        <begin position="60"/>
        <end position="175"/>
    </location>
</feature>
<evidence type="ECO:0000259" key="5">
    <source>
        <dbReference type="Pfam" id="PF25876"/>
    </source>
</evidence>
<dbReference type="EMBL" id="AQHV01000021">
    <property type="protein sequence ID" value="KKB48878.1"/>
    <property type="molecule type" value="Genomic_DNA"/>
</dbReference>
<evidence type="ECO:0000256" key="3">
    <source>
        <dbReference type="ARBA" id="ARBA00022448"/>
    </source>
</evidence>
<proteinExistence type="inferred from homology"/>
<dbReference type="STRING" id="927665.HMPREF1535_04107"/>
<dbReference type="Gene3D" id="2.40.30.170">
    <property type="match status" value="1"/>
</dbReference>
<dbReference type="AlphaFoldDB" id="A0A0F5ITQ2"/>
<dbReference type="PROSITE" id="PS51257">
    <property type="entry name" value="PROKAR_LIPOPROTEIN"/>
    <property type="match status" value="1"/>
</dbReference>
<organism evidence="8 9">
    <name type="scientific">Parabacteroides goldsteinii DSM 19448 = WAL 12034</name>
    <dbReference type="NCBI Taxonomy" id="927665"/>
    <lineage>
        <taxon>Bacteria</taxon>
        <taxon>Pseudomonadati</taxon>
        <taxon>Bacteroidota</taxon>
        <taxon>Bacteroidia</taxon>
        <taxon>Bacteroidales</taxon>
        <taxon>Tannerellaceae</taxon>
        <taxon>Parabacteroides</taxon>
    </lineage>
</organism>
<comment type="similarity">
    <text evidence="2">Belongs to the membrane fusion protein (MFP) (TC 8.A.1) family.</text>
</comment>
<dbReference type="RefSeq" id="WP_010802885.1">
    <property type="nucleotide sequence ID" value="NZ_KQ033913.1"/>
</dbReference>
<evidence type="ECO:0000256" key="2">
    <source>
        <dbReference type="ARBA" id="ARBA00009477"/>
    </source>
</evidence>
<gene>
    <name evidence="8" type="ORF">HMPREF1535_04107</name>
</gene>
<dbReference type="Pfam" id="PF25967">
    <property type="entry name" value="RND-MFP_C"/>
    <property type="match status" value="1"/>
</dbReference>
<evidence type="ECO:0000256" key="1">
    <source>
        <dbReference type="ARBA" id="ARBA00004196"/>
    </source>
</evidence>
<comment type="subcellular location">
    <subcellularLocation>
        <location evidence="1">Cell envelope</location>
    </subcellularLocation>
</comment>
<dbReference type="Pfam" id="PF25917">
    <property type="entry name" value="BSH_RND"/>
    <property type="match status" value="1"/>
</dbReference>
<dbReference type="Gene3D" id="2.40.50.100">
    <property type="match status" value="1"/>
</dbReference>
<dbReference type="InterPro" id="IPR006143">
    <property type="entry name" value="RND_pump_MFP"/>
</dbReference>
<dbReference type="GeneID" id="69980713"/>
<dbReference type="PANTHER" id="PTHR30469">
    <property type="entry name" value="MULTIDRUG RESISTANCE PROTEIN MDTA"/>
    <property type="match status" value="1"/>
</dbReference>
<keyword evidence="4" id="KW-0175">Coiled coil</keyword>
<keyword evidence="3" id="KW-0813">Transport</keyword>
<dbReference type="SUPFAM" id="SSF111369">
    <property type="entry name" value="HlyD-like secretion proteins"/>
    <property type="match status" value="1"/>
</dbReference>
<feature type="domain" description="Multidrug resistance protein MdtA-like C-terminal permuted SH3" evidence="7">
    <location>
        <begin position="273"/>
        <end position="337"/>
    </location>
</feature>
<dbReference type="GO" id="GO:0015562">
    <property type="term" value="F:efflux transmembrane transporter activity"/>
    <property type="evidence" value="ECO:0007669"/>
    <property type="project" value="TreeGrafter"/>
</dbReference>
<dbReference type="GO" id="GO:1990281">
    <property type="term" value="C:efflux pump complex"/>
    <property type="evidence" value="ECO:0007669"/>
    <property type="project" value="TreeGrafter"/>
</dbReference>
<feature type="domain" description="Multidrug resistance protein MdtA-like alpha-helical hairpin" evidence="5">
    <location>
        <begin position="97"/>
        <end position="151"/>
    </location>
</feature>
<dbReference type="HOGENOM" id="CLU_018816_1_0_10"/>
<dbReference type="PATRIC" id="fig|927665.4.peg.4221"/>
<name>A0A0F5ITQ2_9BACT</name>
<accession>A0A0F5ITQ2</accession>
<dbReference type="Gene3D" id="1.10.287.470">
    <property type="entry name" value="Helix hairpin bin"/>
    <property type="match status" value="1"/>
</dbReference>
<evidence type="ECO:0000256" key="4">
    <source>
        <dbReference type="SAM" id="Coils"/>
    </source>
</evidence>